<dbReference type="AlphaFoldDB" id="A0A816HX00"/>
<keyword evidence="3" id="KW-1185">Reference proteome</keyword>
<dbReference type="EMBL" id="CAJNOR010021272">
    <property type="protein sequence ID" value="CAF1691195.1"/>
    <property type="molecule type" value="Genomic_DNA"/>
</dbReference>
<name>A0A816HX00_ADIRI</name>
<dbReference type="Proteomes" id="UP000663828">
    <property type="component" value="Unassembled WGS sequence"/>
</dbReference>
<reference evidence="2" key="1">
    <citation type="submission" date="2021-02" db="EMBL/GenBank/DDBJ databases">
        <authorList>
            <person name="Nowell W R."/>
        </authorList>
    </citation>
    <scope>NUCLEOTIDE SEQUENCE</scope>
</reference>
<proteinExistence type="predicted"/>
<accession>A0A816HX00</accession>
<evidence type="ECO:0000313" key="3">
    <source>
        <dbReference type="Proteomes" id="UP000663828"/>
    </source>
</evidence>
<gene>
    <name evidence="2" type="ORF">XAT740_LOCUS64082</name>
</gene>
<feature type="compositionally biased region" description="Polar residues" evidence="1">
    <location>
        <begin position="1"/>
        <end position="11"/>
    </location>
</feature>
<comment type="caution">
    <text evidence="2">The sequence shown here is derived from an EMBL/GenBank/DDBJ whole genome shotgun (WGS) entry which is preliminary data.</text>
</comment>
<feature type="region of interest" description="Disordered" evidence="1">
    <location>
        <begin position="1"/>
        <end position="23"/>
    </location>
</feature>
<evidence type="ECO:0000256" key="1">
    <source>
        <dbReference type="SAM" id="MobiDB-lite"/>
    </source>
</evidence>
<feature type="non-terminal residue" evidence="2">
    <location>
        <position position="1"/>
    </location>
</feature>
<protein>
    <submittedName>
        <fullName evidence="2">Uncharacterized protein</fullName>
    </submittedName>
</protein>
<sequence>VGYTTAKPNQGGNPGVIYDPELQ</sequence>
<organism evidence="2 3">
    <name type="scientific">Adineta ricciae</name>
    <name type="common">Rotifer</name>
    <dbReference type="NCBI Taxonomy" id="249248"/>
    <lineage>
        <taxon>Eukaryota</taxon>
        <taxon>Metazoa</taxon>
        <taxon>Spiralia</taxon>
        <taxon>Gnathifera</taxon>
        <taxon>Rotifera</taxon>
        <taxon>Eurotatoria</taxon>
        <taxon>Bdelloidea</taxon>
        <taxon>Adinetida</taxon>
        <taxon>Adinetidae</taxon>
        <taxon>Adineta</taxon>
    </lineage>
</organism>
<evidence type="ECO:0000313" key="2">
    <source>
        <dbReference type="EMBL" id="CAF1691195.1"/>
    </source>
</evidence>